<evidence type="ECO:0000256" key="1">
    <source>
        <dbReference type="SAM" id="MobiDB-lite"/>
    </source>
</evidence>
<name>A0A1B1NCJ1_9MICO</name>
<accession>A0A1B1NCJ1</accession>
<feature type="compositionally biased region" description="Basic and acidic residues" evidence="1">
    <location>
        <begin position="20"/>
        <end position="33"/>
    </location>
</feature>
<gene>
    <name evidence="3" type="ORF">SGUI_1689</name>
</gene>
<keyword evidence="4" id="KW-1185">Reference proteome</keyword>
<evidence type="ECO:0000259" key="2">
    <source>
        <dbReference type="Pfam" id="PF12713"/>
    </source>
</evidence>
<dbReference type="EMBL" id="CP014989">
    <property type="protein sequence ID" value="ANS79085.1"/>
    <property type="molecule type" value="Genomic_DNA"/>
</dbReference>
<reference evidence="3 4" key="1">
    <citation type="submission" date="2016-03" db="EMBL/GenBank/DDBJ databases">
        <title>Shallow-sea hydrothermal system.</title>
        <authorList>
            <person name="Tang K."/>
        </authorList>
    </citation>
    <scope>NUCLEOTIDE SEQUENCE [LARGE SCALE GENOMIC DNA]</scope>
    <source>
        <strain evidence="3 4">JLT9</strain>
    </source>
</reference>
<organism evidence="3 4">
    <name type="scientific">Serinicoccus hydrothermalis</name>
    <dbReference type="NCBI Taxonomy" id="1758689"/>
    <lineage>
        <taxon>Bacteria</taxon>
        <taxon>Bacillati</taxon>
        <taxon>Actinomycetota</taxon>
        <taxon>Actinomycetes</taxon>
        <taxon>Micrococcales</taxon>
        <taxon>Ornithinimicrobiaceae</taxon>
        <taxon>Serinicoccus</taxon>
    </lineage>
</organism>
<dbReference type="STRING" id="1758689.SGUI_1689"/>
<evidence type="ECO:0000313" key="3">
    <source>
        <dbReference type="EMBL" id="ANS79085.1"/>
    </source>
</evidence>
<feature type="region of interest" description="Disordered" evidence="1">
    <location>
        <begin position="20"/>
        <end position="49"/>
    </location>
</feature>
<dbReference type="Pfam" id="PF12713">
    <property type="entry name" value="DUF3806"/>
    <property type="match status" value="1"/>
</dbReference>
<sequence length="175" mass="19400">MGERERRVAARLGRVRELFGRSRAGQDEPRVRALPDPGESSVEALPLTPESRRIDEDERARIDAGVAAVQAEGVDVEDLDSIGDGLDRALAGWLQERDGGHDEIVERYAMAVGEHLHRRTDLAWEVVTDVFGTDLAVCAGDFVVVPSNLVAVRWMRRESGWVPKVVGHIVEVRSR</sequence>
<dbReference type="AlphaFoldDB" id="A0A1B1NCJ1"/>
<protein>
    <recommendedName>
        <fullName evidence="2">DUF3806 domain-containing protein</fullName>
    </recommendedName>
</protein>
<dbReference type="RefSeq" id="WP_191090886.1">
    <property type="nucleotide sequence ID" value="NZ_CP014989.1"/>
</dbReference>
<dbReference type="KEGG" id="serj:SGUI_1689"/>
<dbReference type="Proteomes" id="UP000092482">
    <property type="component" value="Chromosome"/>
</dbReference>
<evidence type="ECO:0000313" key="4">
    <source>
        <dbReference type="Proteomes" id="UP000092482"/>
    </source>
</evidence>
<proteinExistence type="predicted"/>
<feature type="domain" description="DUF3806" evidence="2">
    <location>
        <begin position="102"/>
        <end position="158"/>
    </location>
</feature>
<dbReference type="InterPro" id="IPR024266">
    <property type="entry name" value="DUF3806"/>
</dbReference>